<evidence type="ECO:0000313" key="5">
    <source>
        <dbReference type="EMBL" id="CUB02586.1"/>
    </source>
</evidence>
<sequence length="161" mass="17954">MLPKIRTILYACDLEPRTNQTMEMVLNLAITNQANIVLLHVMEPISAQAANMINNYISDATIKEMREEADRSTLERMQTYLGQFMEAHAHEVSELPAAPRIELAHGIPSETIEKVAEKIGADMIVMNSRTHSKIGQMVIGSTANKVVHHSRVPVMVVPILK</sequence>
<dbReference type="PANTHER" id="PTHR46268:SF27">
    <property type="entry name" value="UNIVERSAL STRESS PROTEIN RV2623"/>
    <property type="match status" value="1"/>
</dbReference>
<accession>A0A0K6IHP4</accession>
<dbReference type="STRING" id="1137284.GCA_001418205_00424"/>
<dbReference type="AlphaFoldDB" id="A0A0K6IHP4"/>
<keyword evidence="2" id="KW-0547">Nucleotide-binding</keyword>
<proteinExistence type="inferred from homology"/>
<dbReference type="InterPro" id="IPR014729">
    <property type="entry name" value="Rossmann-like_a/b/a_fold"/>
</dbReference>
<protein>
    <submittedName>
        <fullName evidence="5">Nucleotide-binding universal stress protein, UspA family</fullName>
    </submittedName>
</protein>
<dbReference type="PANTHER" id="PTHR46268">
    <property type="entry name" value="STRESS RESPONSE PROTEIN NHAX"/>
    <property type="match status" value="1"/>
</dbReference>
<evidence type="ECO:0000313" key="6">
    <source>
        <dbReference type="Proteomes" id="UP000182769"/>
    </source>
</evidence>
<dbReference type="Pfam" id="PF00582">
    <property type="entry name" value="Usp"/>
    <property type="match status" value="1"/>
</dbReference>
<dbReference type="GO" id="GO:0005524">
    <property type="term" value="F:ATP binding"/>
    <property type="evidence" value="ECO:0007669"/>
    <property type="project" value="UniProtKB-KW"/>
</dbReference>
<comment type="similarity">
    <text evidence="1">Belongs to the universal stress protein A family.</text>
</comment>
<name>A0A0K6IHP4_9GAMM</name>
<dbReference type="OrthoDB" id="5877096at2"/>
<evidence type="ECO:0000256" key="1">
    <source>
        <dbReference type="ARBA" id="ARBA00008791"/>
    </source>
</evidence>
<dbReference type="Proteomes" id="UP000182769">
    <property type="component" value="Unassembled WGS sequence"/>
</dbReference>
<dbReference type="EMBL" id="CYHG01000001">
    <property type="protein sequence ID" value="CUB02586.1"/>
    <property type="molecule type" value="Genomic_DNA"/>
</dbReference>
<dbReference type="CDD" id="cd00293">
    <property type="entry name" value="USP-like"/>
    <property type="match status" value="1"/>
</dbReference>
<reference evidence="6" key="1">
    <citation type="submission" date="2015-08" db="EMBL/GenBank/DDBJ databases">
        <authorList>
            <person name="Varghese N."/>
        </authorList>
    </citation>
    <scope>NUCLEOTIDE SEQUENCE [LARGE SCALE GENOMIC DNA]</scope>
    <source>
        <strain evidence="6">JCM 18476</strain>
    </source>
</reference>
<dbReference type="SUPFAM" id="SSF52402">
    <property type="entry name" value="Adenine nucleotide alpha hydrolases-like"/>
    <property type="match status" value="1"/>
</dbReference>
<dbReference type="RefSeq" id="WP_055461542.1">
    <property type="nucleotide sequence ID" value="NZ_CYHG01000001.1"/>
</dbReference>
<dbReference type="InterPro" id="IPR006015">
    <property type="entry name" value="Universal_stress_UspA"/>
</dbReference>
<gene>
    <name evidence="5" type="ORF">Ga0061065_101423</name>
</gene>
<dbReference type="Gene3D" id="3.40.50.620">
    <property type="entry name" value="HUPs"/>
    <property type="match status" value="1"/>
</dbReference>
<evidence type="ECO:0000259" key="4">
    <source>
        <dbReference type="Pfam" id="PF00582"/>
    </source>
</evidence>
<keyword evidence="3" id="KW-0067">ATP-binding</keyword>
<feature type="domain" description="UspA" evidence="4">
    <location>
        <begin position="5"/>
        <end position="158"/>
    </location>
</feature>
<organism evidence="5 6">
    <name type="scientific">Marinomonas fungiae</name>
    <dbReference type="NCBI Taxonomy" id="1137284"/>
    <lineage>
        <taxon>Bacteria</taxon>
        <taxon>Pseudomonadati</taxon>
        <taxon>Pseudomonadota</taxon>
        <taxon>Gammaproteobacteria</taxon>
        <taxon>Oceanospirillales</taxon>
        <taxon>Oceanospirillaceae</taxon>
        <taxon>Marinomonas</taxon>
    </lineage>
</organism>
<dbReference type="PRINTS" id="PR01438">
    <property type="entry name" value="UNVRSLSTRESS"/>
</dbReference>
<evidence type="ECO:0000256" key="2">
    <source>
        <dbReference type="ARBA" id="ARBA00022741"/>
    </source>
</evidence>
<evidence type="ECO:0000256" key="3">
    <source>
        <dbReference type="ARBA" id="ARBA00022840"/>
    </source>
</evidence>
<keyword evidence="6" id="KW-1185">Reference proteome</keyword>
<dbReference type="InterPro" id="IPR006016">
    <property type="entry name" value="UspA"/>
</dbReference>